<comment type="caution">
    <text evidence="2">The sequence shown here is derived from an EMBL/GenBank/DDBJ whole genome shotgun (WGS) entry which is preliminary data.</text>
</comment>
<accession>A0AA88Y4J5</accession>
<evidence type="ECO:0000313" key="2">
    <source>
        <dbReference type="EMBL" id="KAK3094070.1"/>
    </source>
</evidence>
<dbReference type="EMBL" id="VSWD01000009">
    <property type="protein sequence ID" value="KAK3094070.1"/>
    <property type="molecule type" value="Genomic_DNA"/>
</dbReference>
<gene>
    <name evidence="2" type="ORF">FSP39_023772</name>
</gene>
<evidence type="ECO:0000259" key="1">
    <source>
        <dbReference type="Pfam" id="PF25431"/>
    </source>
</evidence>
<name>A0AA88Y4J5_PINIB</name>
<organism evidence="2 3">
    <name type="scientific">Pinctada imbricata</name>
    <name type="common">Atlantic pearl-oyster</name>
    <name type="synonym">Pinctada martensii</name>
    <dbReference type="NCBI Taxonomy" id="66713"/>
    <lineage>
        <taxon>Eukaryota</taxon>
        <taxon>Metazoa</taxon>
        <taxon>Spiralia</taxon>
        <taxon>Lophotrochozoa</taxon>
        <taxon>Mollusca</taxon>
        <taxon>Bivalvia</taxon>
        <taxon>Autobranchia</taxon>
        <taxon>Pteriomorphia</taxon>
        <taxon>Pterioida</taxon>
        <taxon>Pterioidea</taxon>
        <taxon>Pteriidae</taxon>
        <taxon>Pinctada</taxon>
    </lineage>
</organism>
<dbReference type="PANTHER" id="PTHR46880:SF9">
    <property type="entry name" value="ZINC FINGER PROTEIN 862"/>
    <property type="match status" value="1"/>
</dbReference>
<dbReference type="SUPFAM" id="SSF53098">
    <property type="entry name" value="Ribonuclease H-like"/>
    <property type="match status" value="1"/>
</dbReference>
<dbReference type="AlphaFoldDB" id="A0AA88Y4J5"/>
<feature type="domain" description="C17orf113 probable zinc finger" evidence="1">
    <location>
        <begin position="50"/>
        <end position="97"/>
    </location>
</feature>
<dbReference type="PANTHER" id="PTHR46880">
    <property type="entry name" value="RAS-ASSOCIATING DOMAIN-CONTAINING PROTEIN"/>
    <property type="match status" value="1"/>
</dbReference>
<proteinExistence type="predicted"/>
<keyword evidence="3" id="KW-1185">Reference proteome</keyword>
<dbReference type="Proteomes" id="UP001186944">
    <property type="component" value="Unassembled WGS sequence"/>
</dbReference>
<dbReference type="Pfam" id="PF25431">
    <property type="entry name" value="zf-C17orf113"/>
    <property type="match status" value="1"/>
</dbReference>
<evidence type="ECO:0000313" key="3">
    <source>
        <dbReference type="Proteomes" id="UP001186944"/>
    </source>
</evidence>
<reference evidence="2" key="1">
    <citation type="submission" date="2019-08" db="EMBL/GenBank/DDBJ databases">
        <title>The improved chromosome-level genome for the pearl oyster Pinctada fucata martensii using PacBio sequencing and Hi-C.</title>
        <authorList>
            <person name="Zheng Z."/>
        </authorList>
    </citation>
    <scope>NUCLEOTIDE SEQUENCE</scope>
    <source>
        <strain evidence="2">ZZ-2019</strain>
        <tissue evidence="2">Adductor muscle</tissue>
    </source>
</reference>
<protein>
    <recommendedName>
        <fullName evidence="1">C17orf113 probable zinc finger domain-containing protein</fullName>
    </recommendedName>
</protein>
<dbReference type="InterPro" id="IPR012337">
    <property type="entry name" value="RNaseH-like_sf"/>
</dbReference>
<sequence length="469" mass="53414">MWRFIKGVEKPQSKRKAIDTSYFKEYDKSKRSRKFSEKWTETYSWLRDSASGMTCSICIDHDTTSKGSNSFINGCTSYKLDSIIKHEKSKCHQRSVLIQSGKSKPIEKTDAAHVIHSLNRENFNKLEKMFRNCHALVKNNRPLSDFTWLCDLDEMKGLDLGKTYRNKGYANTFIDCIAELEFKKVCEVIERANFLCIIGDGSTDSRIKEQEMWFVRTCVEGKIDVKLIGISALDKASAENIVKGLREILNQNIECEWEEIMARLVCLACDGASVMVGHRGGVSALLRKEQPAMITIHCMAHRLELCLKDACKSVHLFNKVLNTLIMGLFYFYHNSSLNRSTLMNTFEVLKGDDPKEKLLLPTKAGGTRWIGHHHRALTNIVTSYKYIVTHLSQLKETGERVSADSKSKATAYLRLLKSKEVVYFMLFVLDFLGPLRRLSLALQDQDGLISSKHAALASTLSALERLKER</sequence>
<dbReference type="InterPro" id="IPR057456">
    <property type="entry name" value="Znf_C17orf113"/>
</dbReference>